<keyword evidence="3 6" id="KW-0812">Transmembrane</keyword>
<organism evidence="7 8">
    <name type="scientific">Parelaphostrongylus tenuis</name>
    <name type="common">Meningeal worm</name>
    <dbReference type="NCBI Taxonomy" id="148309"/>
    <lineage>
        <taxon>Eukaryota</taxon>
        <taxon>Metazoa</taxon>
        <taxon>Ecdysozoa</taxon>
        <taxon>Nematoda</taxon>
        <taxon>Chromadorea</taxon>
        <taxon>Rhabditida</taxon>
        <taxon>Rhabditina</taxon>
        <taxon>Rhabditomorpha</taxon>
        <taxon>Strongyloidea</taxon>
        <taxon>Metastrongylidae</taxon>
        <taxon>Parelaphostrongylus</taxon>
    </lineage>
</organism>
<dbReference type="GO" id="GO:0016020">
    <property type="term" value="C:membrane"/>
    <property type="evidence" value="ECO:0007669"/>
    <property type="project" value="UniProtKB-SubCell"/>
</dbReference>
<evidence type="ECO:0000256" key="3">
    <source>
        <dbReference type="ARBA" id="ARBA00022692"/>
    </source>
</evidence>
<dbReference type="EMBL" id="JAHQIW010005369">
    <property type="protein sequence ID" value="KAJ1365814.1"/>
    <property type="molecule type" value="Genomic_DNA"/>
</dbReference>
<sequence length="193" mass="22161">MRITNYAIPSVVVPRQLMMDLILNVTRWIDARSALENAGLCGETPIIIAFFALFSSKSLPIRVYSDRITAAYRSPIKFEREGQLGSQETSYATSKAFDKQRKLQRTRAADADSGAQPTKWQRRFLVLTRLYSRKIDIPPYVATETMNRMHDRMRVVFIVVGVSVFFTIFFFGEFSTYQRILRAREAGVGVKKM</sequence>
<comment type="subcellular location">
    <subcellularLocation>
        <location evidence="1">Membrane</location>
        <topology evidence="1">Single-pass membrane protein</topology>
    </subcellularLocation>
</comment>
<evidence type="ECO:0000313" key="8">
    <source>
        <dbReference type="Proteomes" id="UP001196413"/>
    </source>
</evidence>
<gene>
    <name evidence="7" type="ORF">KIN20_026253</name>
</gene>
<keyword evidence="4 6" id="KW-1133">Transmembrane helix</keyword>
<evidence type="ECO:0000256" key="2">
    <source>
        <dbReference type="ARBA" id="ARBA00007363"/>
    </source>
</evidence>
<dbReference type="AlphaFoldDB" id="A0AAD5QXC9"/>
<feature type="transmembrane region" description="Helical" evidence="6">
    <location>
        <begin position="155"/>
        <end position="172"/>
    </location>
</feature>
<dbReference type="InterPro" id="IPR009432">
    <property type="entry name" value="DUF1075"/>
</dbReference>
<reference evidence="7" key="1">
    <citation type="submission" date="2021-06" db="EMBL/GenBank/DDBJ databases">
        <title>Parelaphostrongylus tenuis whole genome reference sequence.</title>
        <authorList>
            <person name="Garwood T.J."/>
            <person name="Larsen P.A."/>
            <person name="Fountain-Jones N.M."/>
            <person name="Garbe J.R."/>
            <person name="Macchietto M.G."/>
            <person name="Kania S.A."/>
            <person name="Gerhold R.W."/>
            <person name="Richards J.E."/>
            <person name="Wolf T.M."/>
        </authorList>
    </citation>
    <scope>NUCLEOTIDE SEQUENCE</scope>
    <source>
        <strain evidence="7">MNPRO001-30</strain>
        <tissue evidence="7">Meninges</tissue>
    </source>
</reference>
<evidence type="ECO:0000256" key="5">
    <source>
        <dbReference type="ARBA" id="ARBA00023136"/>
    </source>
</evidence>
<keyword evidence="5 6" id="KW-0472">Membrane</keyword>
<accession>A0AAD5QXC9</accession>
<evidence type="ECO:0000256" key="4">
    <source>
        <dbReference type="ARBA" id="ARBA00022989"/>
    </source>
</evidence>
<evidence type="ECO:0000256" key="1">
    <source>
        <dbReference type="ARBA" id="ARBA00004167"/>
    </source>
</evidence>
<dbReference type="Proteomes" id="UP001196413">
    <property type="component" value="Unassembled WGS sequence"/>
</dbReference>
<comment type="caution">
    <text evidence="7">The sequence shown here is derived from an EMBL/GenBank/DDBJ whole genome shotgun (WGS) entry which is preliminary data.</text>
</comment>
<evidence type="ECO:0000313" key="7">
    <source>
        <dbReference type="EMBL" id="KAJ1365814.1"/>
    </source>
</evidence>
<comment type="similarity">
    <text evidence="2">Belongs to the UPF0389 family.</text>
</comment>
<proteinExistence type="inferred from homology"/>
<dbReference type="PANTHER" id="PTHR13674">
    <property type="entry name" value="GROWTH AND TRANSFORMATION-DEPENDENT PROTEIN"/>
    <property type="match status" value="1"/>
</dbReference>
<dbReference type="PANTHER" id="PTHR13674:SF5">
    <property type="entry name" value="UPF0389 PROTEIN CG9231"/>
    <property type="match status" value="1"/>
</dbReference>
<dbReference type="Pfam" id="PF06388">
    <property type="entry name" value="DUF1075"/>
    <property type="match status" value="1"/>
</dbReference>
<evidence type="ECO:0000256" key="6">
    <source>
        <dbReference type="SAM" id="Phobius"/>
    </source>
</evidence>
<protein>
    <submittedName>
        <fullName evidence="7">Uncharacterized protein</fullName>
    </submittedName>
</protein>
<name>A0AAD5QXC9_PARTN</name>
<keyword evidence="8" id="KW-1185">Reference proteome</keyword>